<feature type="binding site" evidence="8">
    <location>
        <position position="79"/>
    </location>
    <ligand>
        <name>Mn(2+)</name>
        <dbReference type="ChEBI" id="CHEBI:29035"/>
    </ligand>
</feature>
<keyword evidence="1" id="KW-0540">Nuclease</keyword>
<dbReference type="GO" id="GO:0004519">
    <property type="term" value="F:endonuclease activity"/>
    <property type="evidence" value="ECO:0007669"/>
    <property type="project" value="InterPro"/>
</dbReference>
<sequence>MPSKPLRPCNKIGCTNLTRDRYCEQHKHLAEQRQRTRRNDKEYDKHKRNQQARAFYHSREWERTRLAVLAKDNYLCQHCLKEKKITRAVIVDHITPLLVDWSKRLDMDNLQSLCQACHNRKTAEDKRRYG</sequence>
<dbReference type="Gene3D" id="1.10.30.50">
    <property type="match status" value="1"/>
</dbReference>
<proteinExistence type="evidence at protein level"/>
<evidence type="ECO:0000256" key="2">
    <source>
        <dbReference type="ARBA" id="ARBA00022801"/>
    </source>
</evidence>
<name>A0A1U7Q1S7_9CAUD</name>
<evidence type="ECO:0000256" key="1">
    <source>
        <dbReference type="ARBA" id="ARBA00022722"/>
    </source>
</evidence>
<evidence type="ECO:0000313" key="5">
    <source>
        <dbReference type="PDB" id="5H0M"/>
    </source>
</evidence>
<evidence type="ECO:0000256" key="3">
    <source>
        <dbReference type="SAM" id="MobiDB-lite"/>
    </source>
</evidence>
<dbReference type="InterPro" id="IPR003615">
    <property type="entry name" value="HNH_nuc"/>
</dbReference>
<accession>A0A1U7Q1S7</accession>
<dbReference type="SMART" id="SM00507">
    <property type="entry name" value="HNHc"/>
    <property type="match status" value="1"/>
</dbReference>
<keyword evidence="7 8" id="KW-0479">Metal-binding</keyword>
<dbReference type="PDBsum" id="5H0M"/>
<dbReference type="PANTHER" id="PTHR41286">
    <property type="entry name" value="HNH NUCLEASE YAJD-RELATED"/>
    <property type="match status" value="1"/>
</dbReference>
<keyword evidence="7" id="KW-0862">Zinc</keyword>
<evidence type="ECO:0000313" key="6">
    <source>
        <dbReference type="PDB" id="5H0O"/>
    </source>
</evidence>
<feature type="binding site" evidence="7">
    <location>
        <position position="114"/>
    </location>
    <ligand>
        <name>Zn(2+)</name>
        <dbReference type="ChEBI" id="CHEBI:29105"/>
    </ligand>
</feature>
<feature type="binding site" evidence="7">
    <location>
        <position position="76"/>
    </location>
    <ligand>
        <name>Zn(2+)</name>
        <dbReference type="ChEBI" id="CHEBI:29105"/>
    </ligand>
</feature>
<dbReference type="GO" id="GO:0016787">
    <property type="term" value="F:hydrolase activity"/>
    <property type="evidence" value="ECO:0007669"/>
    <property type="project" value="UniProtKB-KW"/>
</dbReference>
<feature type="domain" description="HNH nuclease" evidence="4">
    <location>
        <begin position="63"/>
        <end position="119"/>
    </location>
</feature>
<organism evidence="5">
    <name type="scientific">Geobacillus virus E2</name>
    <dbReference type="NCBI Taxonomy" id="447909"/>
    <lineage>
        <taxon>Viruses</taxon>
        <taxon>Duplodnaviria</taxon>
        <taxon>Heunggongvirae</taxon>
        <taxon>Uroviricota</taxon>
        <taxon>Caudoviricetes</taxon>
    </lineage>
</organism>
<evidence type="ECO:0007829" key="7">
    <source>
        <dbReference type="PDB" id="5H0M"/>
    </source>
</evidence>
<dbReference type="Pfam" id="PF01844">
    <property type="entry name" value="HNH"/>
    <property type="match status" value="1"/>
</dbReference>
<dbReference type="PDB" id="5H0O">
    <property type="method" value="X-ray"/>
    <property type="resolution" value="1.53 A"/>
    <property type="chains" value="A=1-130"/>
</dbReference>
<feature type="compositionally biased region" description="Basic and acidic residues" evidence="3">
    <location>
        <begin position="28"/>
        <end position="45"/>
    </location>
</feature>
<dbReference type="PDBsum" id="5H0O"/>
<feature type="binding site" evidence="8">
    <location>
        <position position="76"/>
    </location>
    <ligand>
        <name>Mn(2+)</name>
        <dbReference type="ChEBI" id="CHEBI:29035"/>
    </ligand>
</feature>
<protein>
    <submittedName>
        <fullName evidence="5 6">HNH endonuclease</fullName>
    </submittedName>
</protein>
<dbReference type="GO" id="GO:0003676">
    <property type="term" value="F:nucleic acid binding"/>
    <property type="evidence" value="ECO:0007669"/>
    <property type="project" value="InterPro"/>
</dbReference>
<dbReference type="InterPro" id="IPR002711">
    <property type="entry name" value="HNH"/>
</dbReference>
<dbReference type="PANTHER" id="PTHR41286:SF1">
    <property type="entry name" value="HNH NUCLEASE YAJD-RELATED"/>
    <property type="match status" value="1"/>
</dbReference>
<dbReference type="CDD" id="cd00085">
    <property type="entry name" value="HNHc"/>
    <property type="match status" value="1"/>
</dbReference>
<reference evidence="7 8" key="1">
    <citation type="journal article" date="2017" name="Sci. Rep.">
        <title>Structural and functional characterization of deep-sea thermophilic bacteriophage GVE2 HNH endonuclease.</title>
        <authorList>
            <person name="Zhang L."/>
            <person name="Xu D."/>
            <person name="Huang Y."/>
            <person name="Zhu X."/>
            <person name="Rui M."/>
            <person name="Wan T."/>
            <person name="Zheng X."/>
            <person name="Shen Y."/>
            <person name="Chen X."/>
            <person name="Ma K."/>
            <person name="Gong Y."/>
        </authorList>
    </citation>
    <scope>X-RAY CRYSTALLOGRAPHY (1.52 ANGSTROMS) IN COMPLEX WITH MANGANESE AND ZINC</scope>
</reference>
<feature type="binding site" evidence="7">
    <location>
        <position position="117"/>
    </location>
    <ligand>
        <name>Zn(2+)</name>
        <dbReference type="ChEBI" id="CHEBI:29105"/>
    </ligand>
</feature>
<dbReference type="PDB" id="5H0M">
    <property type="method" value="X-ray"/>
    <property type="resolution" value="1.52 A"/>
    <property type="chains" value="A=1-130"/>
</dbReference>
<dbReference type="GO" id="GO:0008270">
    <property type="term" value="F:zinc ion binding"/>
    <property type="evidence" value="ECO:0007669"/>
    <property type="project" value="InterPro"/>
</dbReference>
<keyword evidence="7 8" id="KW-0002">3D-structure</keyword>
<keyword evidence="2" id="KW-0378">Hydrolase</keyword>
<feature type="binding site" evidence="8">
    <location>
        <position position="114"/>
    </location>
    <ligand>
        <name>Mn(2+)</name>
        <dbReference type="ChEBI" id="CHEBI:29035"/>
    </ligand>
</feature>
<feature type="region of interest" description="Disordered" evidence="3">
    <location>
        <begin position="28"/>
        <end position="49"/>
    </location>
</feature>
<evidence type="ECO:0000259" key="4">
    <source>
        <dbReference type="SMART" id="SM00507"/>
    </source>
</evidence>
<evidence type="ECO:0007829" key="8">
    <source>
        <dbReference type="PDB" id="5H0O"/>
    </source>
</evidence>
<feature type="binding site" evidence="7">
    <location>
        <position position="79"/>
    </location>
    <ligand>
        <name>Zn(2+)</name>
        <dbReference type="ChEBI" id="CHEBI:29105"/>
    </ligand>
</feature>
<dbReference type="SMR" id="A0A1U7Q1S7"/>
<feature type="binding site" evidence="8">
    <location>
        <position position="117"/>
    </location>
    <ligand>
        <name>Mn(2+)</name>
        <dbReference type="ChEBI" id="CHEBI:29035"/>
    </ligand>
</feature>